<keyword evidence="4 7" id="KW-0812">Transmembrane</keyword>
<dbReference type="Gene3D" id="1.20.1250.20">
    <property type="entry name" value="MFS general substrate transporter like domains"/>
    <property type="match status" value="1"/>
</dbReference>
<comment type="caution">
    <text evidence="9">The sequence shown here is derived from an EMBL/GenBank/DDBJ whole genome shotgun (WGS) entry which is preliminary data.</text>
</comment>
<dbReference type="InterPro" id="IPR036259">
    <property type="entry name" value="MFS_trans_sf"/>
</dbReference>
<protein>
    <recommendedName>
        <fullName evidence="8">Major facilitator superfamily (MFS) profile domain-containing protein</fullName>
    </recommendedName>
</protein>
<dbReference type="EMBL" id="LQYT01000012">
    <property type="protein sequence ID" value="KYD22222.1"/>
    <property type="molecule type" value="Genomic_DNA"/>
</dbReference>
<keyword evidence="6 7" id="KW-0472">Membrane</keyword>
<gene>
    <name evidence="9" type="ORF">B4135_1352</name>
</gene>
<feature type="transmembrane region" description="Helical" evidence="7">
    <location>
        <begin position="166"/>
        <end position="190"/>
    </location>
</feature>
<evidence type="ECO:0000256" key="4">
    <source>
        <dbReference type="ARBA" id="ARBA00022692"/>
    </source>
</evidence>
<feature type="transmembrane region" description="Helical" evidence="7">
    <location>
        <begin position="252"/>
        <end position="272"/>
    </location>
</feature>
<evidence type="ECO:0000256" key="2">
    <source>
        <dbReference type="ARBA" id="ARBA00022448"/>
    </source>
</evidence>
<sequence>MIKGKRRKNMPRKFWLLILGAVVNATGSAFLWPLHTIYIHDYLGKSLSVAGMVIMLNSAASVVGSLAGGALYDKIGAFRTIVLGIAIDLLSLAGLTIWHGWPQYPFFLLFIGLGFGIVHPAMYAFAGELWKEGGRRAYNALYVAINLGVAVGSALGGMIASLSFDYIFVANLLLFIVFSMMVVIGFRDAGGQGKAGGVRRQGPETGNDRKYFAALLILCFGYLLCCIAYSQWTTTIATYTQELRVSLKQYSLLWTINGLLIILGQPLLNLFIRAFMRTIKKQMVAGLVIFIASFYIASISEHFYGFAAAMAVLTVGEMLVWPAIPTVADQLAPKGKEGFYQGVVNSTNTGGRMIGPLLGGWLVDRFNMQVLFNVLMFLFVIAIVTSLTYDKGLKKGAVIRAKDAASMKD</sequence>
<evidence type="ECO:0000256" key="6">
    <source>
        <dbReference type="ARBA" id="ARBA00023136"/>
    </source>
</evidence>
<dbReference type="InterPro" id="IPR050171">
    <property type="entry name" value="MFS_Transporters"/>
</dbReference>
<evidence type="ECO:0000313" key="10">
    <source>
        <dbReference type="Proteomes" id="UP000075683"/>
    </source>
</evidence>
<feature type="transmembrane region" description="Helical" evidence="7">
    <location>
        <begin position="370"/>
        <end position="389"/>
    </location>
</feature>
<dbReference type="PANTHER" id="PTHR23517:SF10">
    <property type="entry name" value="MAJOR FACILITATOR SUPERFAMILY (MFS) PROFILE DOMAIN-CONTAINING PROTEIN"/>
    <property type="match status" value="1"/>
</dbReference>
<dbReference type="STRING" id="301148.B4135_1352"/>
<organism evidence="9 10">
    <name type="scientific">Caldibacillus debilis</name>
    <dbReference type="NCBI Taxonomy" id="301148"/>
    <lineage>
        <taxon>Bacteria</taxon>
        <taxon>Bacillati</taxon>
        <taxon>Bacillota</taxon>
        <taxon>Bacilli</taxon>
        <taxon>Bacillales</taxon>
        <taxon>Bacillaceae</taxon>
        <taxon>Caldibacillus</taxon>
    </lineage>
</organism>
<name>A0A150MD58_9BACI</name>
<dbReference type="GO" id="GO:0005886">
    <property type="term" value="C:plasma membrane"/>
    <property type="evidence" value="ECO:0007669"/>
    <property type="project" value="UniProtKB-SubCell"/>
</dbReference>
<evidence type="ECO:0000256" key="3">
    <source>
        <dbReference type="ARBA" id="ARBA00022475"/>
    </source>
</evidence>
<dbReference type="GO" id="GO:0022857">
    <property type="term" value="F:transmembrane transporter activity"/>
    <property type="evidence" value="ECO:0007669"/>
    <property type="project" value="InterPro"/>
</dbReference>
<dbReference type="Proteomes" id="UP000075683">
    <property type="component" value="Unassembled WGS sequence"/>
</dbReference>
<dbReference type="OrthoDB" id="3268460at2"/>
<dbReference type="InterPro" id="IPR011701">
    <property type="entry name" value="MFS"/>
</dbReference>
<accession>A0A150MD58</accession>
<evidence type="ECO:0000256" key="7">
    <source>
        <dbReference type="SAM" id="Phobius"/>
    </source>
</evidence>
<comment type="subcellular location">
    <subcellularLocation>
        <location evidence="1">Cell membrane</location>
        <topology evidence="1">Multi-pass membrane protein</topology>
    </subcellularLocation>
</comment>
<feature type="domain" description="Major facilitator superfamily (MFS) profile" evidence="8">
    <location>
        <begin position="13"/>
        <end position="394"/>
    </location>
</feature>
<dbReference type="Pfam" id="PF07690">
    <property type="entry name" value="MFS_1"/>
    <property type="match status" value="1"/>
</dbReference>
<dbReference type="PANTHER" id="PTHR23517">
    <property type="entry name" value="RESISTANCE PROTEIN MDTM, PUTATIVE-RELATED-RELATED"/>
    <property type="match status" value="1"/>
</dbReference>
<dbReference type="PATRIC" id="fig|301148.3.peg.661"/>
<evidence type="ECO:0000256" key="5">
    <source>
        <dbReference type="ARBA" id="ARBA00022989"/>
    </source>
</evidence>
<evidence type="ECO:0000259" key="8">
    <source>
        <dbReference type="PROSITE" id="PS50850"/>
    </source>
</evidence>
<feature type="transmembrane region" description="Helical" evidence="7">
    <location>
        <begin position="284"/>
        <end position="313"/>
    </location>
</feature>
<evidence type="ECO:0000256" key="1">
    <source>
        <dbReference type="ARBA" id="ARBA00004651"/>
    </source>
</evidence>
<reference evidence="9 10" key="1">
    <citation type="submission" date="2016-01" db="EMBL/GenBank/DDBJ databases">
        <title>Draft Genome Sequences of Seven Thermophilic Sporeformers Isolated from Foods.</title>
        <authorList>
            <person name="Berendsen E.M."/>
            <person name="Wells-Bennik M.H."/>
            <person name="Krawcyk A.O."/>
            <person name="De Jong A."/>
            <person name="Holsappel S."/>
            <person name="Eijlander R.T."/>
            <person name="Kuipers O.P."/>
        </authorList>
    </citation>
    <scope>NUCLEOTIDE SEQUENCE [LARGE SCALE GENOMIC DNA]</scope>
    <source>
        <strain evidence="9 10">B4135</strain>
    </source>
</reference>
<feature type="transmembrane region" description="Helical" evidence="7">
    <location>
        <begin position="49"/>
        <end position="72"/>
    </location>
</feature>
<keyword evidence="2" id="KW-0813">Transport</keyword>
<evidence type="ECO:0000313" key="9">
    <source>
        <dbReference type="EMBL" id="KYD22222.1"/>
    </source>
</evidence>
<dbReference type="SUPFAM" id="SSF103473">
    <property type="entry name" value="MFS general substrate transporter"/>
    <property type="match status" value="1"/>
</dbReference>
<feature type="transmembrane region" description="Helical" evidence="7">
    <location>
        <begin position="138"/>
        <end position="160"/>
    </location>
</feature>
<dbReference type="CDD" id="cd17329">
    <property type="entry name" value="MFS_MdtH_MDR_like"/>
    <property type="match status" value="1"/>
</dbReference>
<feature type="transmembrane region" description="Helical" evidence="7">
    <location>
        <begin position="81"/>
        <end position="101"/>
    </location>
</feature>
<proteinExistence type="predicted"/>
<keyword evidence="3" id="KW-1003">Cell membrane</keyword>
<feature type="transmembrane region" description="Helical" evidence="7">
    <location>
        <begin position="211"/>
        <end position="232"/>
    </location>
</feature>
<dbReference type="PROSITE" id="PS50850">
    <property type="entry name" value="MFS"/>
    <property type="match status" value="1"/>
</dbReference>
<dbReference type="InterPro" id="IPR020846">
    <property type="entry name" value="MFS_dom"/>
</dbReference>
<feature type="transmembrane region" description="Helical" evidence="7">
    <location>
        <begin position="107"/>
        <end position="126"/>
    </location>
</feature>
<dbReference type="AlphaFoldDB" id="A0A150MD58"/>
<keyword evidence="5 7" id="KW-1133">Transmembrane helix</keyword>